<reference evidence="1" key="1">
    <citation type="submission" date="2015-07" db="EMBL/GenBank/DDBJ databases">
        <title>Draft Genome Sequences of Anaerolinea thermolimosa IMO-1, Bellilinea caldifistulae GOMI-1, Leptolinea tardivitalis YMTK-2, Levilinea saccharolytica KIBI-1,Longilinea arvoryzae KOME-1, Previously Described as Members of the Anaerolineaceae (Chloroflexi).</title>
        <authorList>
            <person name="Sekiguchi Y."/>
            <person name="Ohashi A."/>
            <person name="Matsuura N."/>
            <person name="Tourlousse M.D."/>
        </authorList>
    </citation>
    <scope>NUCLEOTIDE SEQUENCE [LARGE SCALE GENOMIC DNA]</scope>
    <source>
        <strain evidence="1">KOME-1</strain>
    </source>
</reference>
<evidence type="ECO:0000313" key="2">
    <source>
        <dbReference type="Proteomes" id="UP000055060"/>
    </source>
</evidence>
<dbReference type="AlphaFoldDB" id="A0A0S7BNS6"/>
<dbReference type="EMBL" id="DF967972">
    <property type="protein sequence ID" value="GAP15402.1"/>
    <property type="molecule type" value="Genomic_DNA"/>
</dbReference>
<dbReference type="Proteomes" id="UP000055060">
    <property type="component" value="Unassembled WGS sequence"/>
</dbReference>
<name>A0A0S7BNS6_9CHLR</name>
<keyword evidence="2" id="KW-1185">Reference proteome</keyword>
<sequence length="200" mass="21897">MADVFWLGNFSLRDDFSKGLRSLGLKSEWVQEAHILGDAPELPIQPVYRWPGAASSAHRLLHFACQALQSGDLDILLLASADQAFVLSSPKAAGRWNLMPRASLSDHFNYSPEATPDQFLPALALQLIVKEIDPDQAGLAAVLDRDEFALSPAFPRLEWLTQGEHNFLAGLIHLCTALEERSAGLGLLFTPGLATVIERI</sequence>
<accession>A0A0S7BNS6</accession>
<dbReference type="RefSeq" id="WP_075074583.1">
    <property type="nucleotide sequence ID" value="NZ_DF967972.1"/>
</dbReference>
<gene>
    <name evidence="1" type="ORF">LARV_03188</name>
</gene>
<dbReference type="STRING" id="360412.LARV_03188"/>
<protein>
    <submittedName>
        <fullName evidence="1">Uncharacterized protein</fullName>
    </submittedName>
</protein>
<evidence type="ECO:0000313" key="1">
    <source>
        <dbReference type="EMBL" id="GAP15402.1"/>
    </source>
</evidence>
<organism evidence="1">
    <name type="scientific">Longilinea arvoryzae</name>
    <dbReference type="NCBI Taxonomy" id="360412"/>
    <lineage>
        <taxon>Bacteria</taxon>
        <taxon>Bacillati</taxon>
        <taxon>Chloroflexota</taxon>
        <taxon>Anaerolineae</taxon>
        <taxon>Anaerolineales</taxon>
        <taxon>Anaerolineaceae</taxon>
        <taxon>Longilinea</taxon>
    </lineage>
</organism>
<dbReference type="OrthoDB" id="5526340at2"/>
<proteinExistence type="predicted"/>